<dbReference type="SMART" id="SM00563">
    <property type="entry name" value="PlsC"/>
    <property type="match status" value="1"/>
</dbReference>
<dbReference type="GO" id="GO:0003841">
    <property type="term" value="F:1-acylglycerol-3-phosphate O-acyltransferase activity"/>
    <property type="evidence" value="ECO:0007669"/>
    <property type="project" value="TreeGrafter"/>
</dbReference>
<name>A0A2M7Z3Y9_9BACT</name>
<dbReference type="Pfam" id="PF01553">
    <property type="entry name" value="Acyltransferase"/>
    <property type="match status" value="1"/>
</dbReference>
<dbReference type="AlphaFoldDB" id="A0A2M7Z3Y9"/>
<dbReference type="GO" id="GO:0006654">
    <property type="term" value="P:phosphatidic acid biosynthetic process"/>
    <property type="evidence" value="ECO:0007669"/>
    <property type="project" value="TreeGrafter"/>
</dbReference>
<accession>A0A2M7Z3Y9</accession>
<feature type="domain" description="Phospholipid/glycerol acyltransferase" evidence="3">
    <location>
        <begin position="40"/>
        <end position="174"/>
    </location>
</feature>
<dbReference type="PANTHER" id="PTHR10434">
    <property type="entry name" value="1-ACYL-SN-GLYCEROL-3-PHOSPHATE ACYLTRANSFERASE"/>
    <property type="match status" value="1"/>
</dbReference>
<dbReference type="PANTHER" id="PTHR10434:SF40">
    <property type="entry name" value="1-ACYL-SN-GLYCEROL-3-PHOSPHATE ACYLTRANSFERASE"/>
    <property type="match status" value="1"/>
</dbReference>
<dbReference type="SUPFAM" id="SSF69593">
    <property type="entry name" value="Glycerol-3-phosphate (1)-acyltransferase"/>
    <property type="match status" value="1"/>
</dbReference>
<dbReference type="CDD" id="cd07989">
    <property type="entry name" value="LPLAT_AGPAT-like"/>
    <property type="match status" value="1"/>
</dbReference>
<gene>
    <name evidence="4" type="ORF">CO146_00345</name>
</gene>
<sequence length="227" mass="25856">MIPKLIQQITYWPTYLILKTFFRYQAEARENLKGLEDRSVIFASNHASYIDGPISAAAMPRKGFTPKNFFPVRFLALKKYYHLKTNLFPFPLNLFTTLYARLNGSIPVVRGRGDLETALTEPIRALKEQKAVKLWIYPEGKITKHGKLQPGKRGAAYLHFKTGAPIVLVGIIGNYRMFAPANFIRFLLGFKKLKVRIGKPIYSLGNISLEEGTKKVMKAIENLIRIP</sequence>
<proteinExistence type="predicted"/>
<comment type="caution">
    <text evidence="4">The sequence shown here is derived from an EMBL/GenBank/DDBJ whole genome shotgun (WGS) entry which is preliminary data.</text>
</comment>
<keyword evidence="2" id="KW-0012">Acyltransferase</keyword>
<dbReference type="EMBL" id="PFVS01000011">
    <property type="protein sequence ID" value="PJA83891.1"/>
    <property type="molecule type" value="Genomic_DNA"/>
</dbReference>
<keyword evidence="1" id="KW-0808">Transferase</keyword>
<evidence type="ECO:0000313" key="5">
    <source>
        <dbReference type="Proteomes" id="UP000230178"/>
    </source>
</evidence>
<organism evidence="4 5">
    <name type="scientific">Candidatus Nealsonbacteria bacterium CG_4_9_14_3_um_filter_37_29</name>
    <dbReference type="NCBI Taxonomy" id="1974696"/>
    <lineage>
        <taxon>Bacteria</taxon>
        <taxon>Candidatus Nealsoniibacteriota</taxon>
    </lineage>
</organism>
<evidence type="ECO:0000256" key="1">
    <source>
        <dbReference type="ARBA" id="ARBA00022679"/>
    </source>
</evidence>
<evidence type="ECO:0000313" key="4">
    <source>
        <dbReference type="EMBL" id="PJA83891.1"/>
    </source>
</evidence>
<dbReference type="InterPro" id="IPR002123">
    <property type="entry name" value="Plipid/glycerol_acylTrfase"/>
</dbReference>
<dbReference type="Proteomes" id="UP000230178">
    <property type="component" value="Unassembled WGS sequence"/>
</dbReference>
<evidence type="ECO:0000259" key="3">
    <source>
        <dbReference type="SMART" id="SM00563"/>
    </source>
</evidence>
<protein>
    <recommendedName>
        <fullName evidence="3">Phospholipid/glycerol acyltransferase domain-containing protein</fullName>
    </recommendedName>
</protein>
<evidence type="ECO:0000256" key="2">
    <source>
        <dbReference type="ARBA" id="ARBA00023315"/>
    </source>
</evidence>
<reference evidence="5" key="1">
    <citation type="submission" date="2017-09" db="EMBL/GenBank/DDBJ databases">
        <title>Depth-based differentiation of microbial function through sediment-hosted aquifers and enrichment of novel symbionts in the deep terrestrial subsurface.</title>
        <authorList>
            <person name="Probst A.J."/>
            <person name="Ladd B."/>
            <person name="Jarett J.K."/>
            <person name="Geller-Mcgrath D.E."/>
            <person name="Sieber C.M.K."/>
            <person name="Emerson J.B."/>
            <person name="Anantharaman K."/>
            <person name="Thomas B.C."/>
            <person name="Malmstrom R."/>
            <person name="Stieglmeier M."/>
            <person name="Klingl A."/>
            <person name="Woyke T."/>
            <person name="Ryan C.M."/>
            <person name="Banfield J.F."/>
        </authorList>
    </citation>
    <scope>NUCLEOTIDE SEQUENCE [LARGE SCALE GENOMIC DNA]</scope>
</reference>